<name>A0A9D4XRF9_PEA</name>
<evidence type="ECO:0000313" key="3">
    <source>
        <dbReference type="Proteomes" id="UP001058974"/>
    </source>
</evidence>
<dbReference type="Gramene" id="Psat03G0007700-T1">
    <property type="protein sequence ID" value="KAI5423715.1"/>
    <property type="gene ID" value="KIW84_030077"/>
</dbReference>
<feature type="compositionally biased region" description="Basic and acidic residues" evidence="1">
    <location>
        <begin position="93"/>
        <end position="103"/>
    </location>
</feature>
<feature type="compositionally biased region" description="Basic and acidic residues" evidence="1">
    <location>
        <begin position="76"/>
        <end position="85"/>
    </location>
</feature>
<evidence type="ECO:0000313" key="2">
    <source>
        <dbReference type="EMBL" id="KAI5423715.1"/>
    </source>
</evidence>
<reference evidence="2 3" key="1">
    <citation type="journal article" date="2022" name="Nat. Genet.">
        <title>Improved pea reference genome and pan-genome highlight genomic features and evolutionary characteristics.</title>
        <authorList>
            <person name="Yang T."/>
            <person name="Liu R."/>
            <person name="Luo Y."/>
            <person name="Hu S."/>
            <person name="Wang D."/>
            <person name="Wang C."/>
            <person name="Pandey M.K."/>
            <person name="Ge S."/>
            <person name="Xu Q."/>
            <person name="Li N."/>
            <person name="Li G."/>
            <person name="Huang Y."/>
            <person name="Saxena R.K."/>
            <person name="Ji Y."/>
            <person name="Li M."/>
            <person name="Yan X."/>
            <person name="He Y."/>
            <person name="Liu Y."/>
            <person name="Wang X."/>
            <person name="Xiang C."/>
            <person name="Varshney R.K."/>
            <person name="Ding H."/>
            <person name="Gao S."/>
            <person name="Zong X."/>
        </authorList>
    </citation>
    <scope>NUCLEOTIDE SEQUENCE [LARGE SCALE GENOMIC DNA]</scope>
    <source>
        <strain evidence="2 3">cv. Zhongwan 6</strain>
    </source>
</reference>
<proteinExistence type="predicted"/>
<comment type="caution">
    <text evidence="2">The sequence shown here is derived from an EMBL/GenBank/DDBJ whole genome shotgun (WGS) entry which is preliminary data.</text>
</comment>
<gene>
    <name evidence="2" type="ORF">KIW84_030077</name>
</gene>
<dbReference type="AlphaFoldDB" id="A0A9D4XRF9"/>
<dbReference type="EMBL" id="JAMSHJ010000003">
    <property type="protein sequence ID" value="KAI5423715.1"/>
    <property type="molecule type" value="Genomic_DNA"/>
</dbReference>
<dbReference type="Proteomes" id="UP001058974">
    <property type="component" value="Chromosome 3"/>
</dbReference>
<feature type="region of interest" description="Disordered" evidence="1">
    <location>
        <begin position="75"/>
        <end position="103"/>
    </location>
</feature>
<protein>
    <submittedName>
        <fullName evidence="2">Uncharacterized protein</fullName>
    </submittedName>
</protein>
<organism evidence="2 3">
    <name type="scientific">Pisum sativum</name>
    <name type="common">Garden pea</name>
    <name type="synonym">Lathyrus oleraceus</name>
    <dbReference type="NCBI Taxonomy" id="3888"/>
    <lineage>
        <taxon>Eukaryota</taxon>
        <taxon>Viridiplantae</taxon>
        <taxon>Streptophyta</taxon>
        <taxon>Embryophyta</taxon>
        <taxon>Tracheophyta</taxon>
        <taxon>Spermatophyta</taxon>
        <taxon>Magnoliopsida</taxon>
        <taxon>eudicotyledons</taxon>
        <taxon>Gunneridae</taxon>
        <taxon>Pentapetalae</taxon>
        <taxon>rosids</taxon>
        <taxon>fabids</taxon>
        <taxon>Fabales</taxon>
        <taxon>Fabaceae</taxon>
        <taxon>Papilionoideae</taxon>
        <taxon>50 kb inversion clade</taxon>
        <taxon>NPAAA clade</taxon>
        <taxon>Hologalegina</taxon>
        <taxon>IRL clade</taxon>
        <taxon>Fabeae</taxon>
        <taxon>Lathyrus</taxon>
    </lineage>
</organism>
<evidence type="ECO:0000256" key="1">
    <source>
        <dbReference type="SAM" id="MobiDB-lite"/>
    </source>
</evidence>
<accession>A0A9D4XRF9</accession>
<keyword evidence="3" id="KW-1185">Reference proteome</keyword>
<sequence>MSTKGPTIHFFRALANDDAKLTWGKLKDALLERYGELHKGTSQSNFPFCSNRISWRSIFVNLRSRVTHVKPKGMIGKREQRESKHIGNGPPTRSEHKTDRKGNTAWDRVVKHLSYHENNIKRKQKGLCFKCGGLFHPRHQCLGEKIVSHDAEDDDTADGEALVLAVKTEGNDSKEGEMSVMTIVKKCGLA</sequence>